<feature type="region of interest" description="Disordered" evidence="1">
    <location>
        <begin position="171"/>
        <end position="198"/>
    </location>
</feature>
<feature type="compositionally biased region" description="Low complexity" evidence="1">
    <location>
        <begin position="93"/>
        <end position="106"/>
    </location>
</feature>
<accession>A0A6J4I902</accession>
<feature type="compositionally biased region" description="Basic residues" evidence="1">
    <location>
        <begin position="229"/>
        <end position="241"/>
    </location>
</feature>
<feature type="compositionally biased region" description="Basic residues" evidence="1">
    <location>
        <begin position="121"/>
        <end position="131"/>
    </location>
</feature>
<protein>
    <submittedName>
        <fullName evidence="2">ABC transporter, substrate-binding protein (Cluster 5, nickel/peptides/opines)</fullName>
    </submittedName>
</protein>
<feature type="compositionally biased region" description="Basic and acidic residues" evidence="1">
    <location>
        <begin position="335"/>
        <end position="344"/>
    </location>
</feature>
<organism evidence="2">
    <name type="scientific">uncultured Acetobacteraceae bacterium</name>
    <dbReference type="NCBI Taxonomy" id="169975"/>
    <lineage>
        <taxon>Bacteria</taxon>
        <taxon>Pseudomonadati</taxon>
        <taxon>Pseudomonadota</taxon>
        <taxon>Alphaproteobacteria</taxon>
        <taxon>Acetobacterales</taxon>
        <taxon>Acetobacteraceae</taxon>
        <taxon>environmental samples</taxon>
    </lineage>
</organism>
<feature type="compositionally biased region" description="Basic and acidic residues" evidence="1">
    <location>
        <begin position="132"/>
        <end position="141"/>
    </location>
</feature>
<dbReference type="AlphaFoldDB" id="A0A6J4I902"/>
<feature type="non-terminal residue" evidence="2">
    <location>
        <position position="529"/>
    </location>
</feature>
<dbReference type="EMBL" id="CADCTG010000147">
    <property type="protein sequence ID" value="CAA9243593.1"/>
    <property type="molecule type" value="Genomic_DNA"/>
</dbReference>
<evidence type="ECO:0000313" key="2">
    <source>
        <dbReference type="EMBL" id="CAA9243593.1"/>
    </source>
</evidence>
<feature type="region of interest" description="Disordered" evidence="1">
    <location>
        <begin position="222"/>
        <end position="529"/>
    </location>
</feature>
<feature type="compositionally biased region" description="Gly residues" evidence="1">
    <location>
        <begin position="373"/>
        <end position="388"/>
    </location>
</feature>
<feature type="compositionally biased region" description="Basic residues" evidence="1">
    <location>
        <begin position="52"/>
        <end position="68"/>
    </location>
</feature>
<feature type="compositionally biased region" description="Basic residues" evidence="1">
    <location>
        <begin position="273"/>
        <end position="294"/>
    </location>
</feature>
<sequence>DPPAPRPPDAHGGVRPIPARGRPGHARAHPAPRALDGPGVARPGLLDGAGRRAARLPRVRHPLRRGRRHAPEAADGRGPRDERRRPRLDHPAARGPALPRRGAGARPRLRREPGALEPARHLRPRFRGRRGPLRDARRPDAAHPPQAPVPAPAGRHRQAALLARLHHARAPGQDLPHRGGHGDGRLGPLPVPARRARLRQPRRLRALRRLRAAGRNAGMDLRRQGGALRPRRVARHRRQVHRGLGAAAGRGRLDREHPSRPGAAGGAQPARPRPGRRPARHGARAALQPRRRALQQRGAAPLRHAGRATDRLPRHGDRRRQAGAARVPRHVPMPDPRRGRDRTGRVRQPGRRPRTHAGRAARHRLRGREGGHPQPGGQPGPGAAGPGHRGPAEARGPERGPPGHGLGHAAAAAELQGRAGRGRLGHLPQHLAEHRHRQPRAEHDHPWGGRGRLAGLVRERRNGAADRGVAGRVGGGGAGAAGRRRPRARLARGADAPPRRLLPPHRPPGRADGRARRLRPLSLECPPRL</sequence>
<feature type="compositionally biased region" description="Gly residues" evidence="1">
    <location>
        <begin position="471"/>
        <end position="480"/>
    </location>
</feature>
<gene>
    <name evidence="2" type="ORF">AVDCRST_MAG08-1747</name>
</gene>
<feature type="compositionally biased region" description="Basic and acidic residues" evidence="1">
    <location>
        <begin position="110"/>
        <end position="120"/>
    </location>
</feature>
<name>A0A6J4I902_9PROT</name>
<feature type="compositionally biased region" description="Low complexity" evidence="1">
    <location>
        <begin position="260"/>
        <end position="270"/>
    </location>
</feature>
<feature type="compositionally biased region" description="Basic residues" evidence="1">
    <location>
        <begin position="348"/>
        <end position="366"/>
    </location>
</feature>
<feature type="non-terminal residue" evidence="2">
    <location>
        <position position="1"/>
    </location>
</feature>
<feature type="compositionally biased region" description="Basic and acidic residues" evidence="1">
    <location>
        <begin position="175"/>
        <end position="184"/>
    </location>
</feature>
<evidence type="ECO:0000256" key="1">
    <source>
        <dbReference type="SAM" id="MobiDB-lite"/>
    </source>
</evidence>
<feature type="compositionally biased region" description="Basic and acidic residues" evidence="1">
    <location>
        <begin position="69"/>
        <end position="92"/>
    </location>
</feature>
<reference evidence="2" key="1">
    <citation type="submission" date="2020-02" db="EMBL/GenBank/DDBJ databases">
        <authorList>
            <person name="Meier V. D."/>
        </authorList>
    </citation>
    <scope>NUCLEOTIDE SEQUENCE</scope>
    <source>
        <strain evidence="2">AVDCRST_MAG08</strain>
    </source>
</reference>
<proteinExistence type="predicted"/>
<feature type="region of interest" description="Disordered" evidence="1">
    <location>
        <begin position="1"/>
        <end position="156"/>
    </location>
</feature>
<feature type="compositionally biased region" description="Low complexity" evidence="1">
    <location>
        <begin position="407"/>
        <end position="418"/>
    </location>
</feature>